<dbReference type="PROSITE" id="PS51462">
    <property type="entry name" value="NUDIX"/>
    <property type="match status" value="1"/>
</dbReference>
<name>A0A955RJC7_9BACT</name>
<dbReference type="InterPro" id="IPR000086">
    <property type="entry name" value="NUDIX_hydrolase_dom"/>
</dbReference>
<dbReference type="EMBL" id="JAGQLK010000148">
    <property type="protein sequence ID" value="MCA9383831.1"/>
    <property type="molecule type" value="Genomic_DNA"/>
</dbReference>
<evidence type="ECO:0000259" key="1">
    <source>
        <dbReference type="PROSITE" id="PS51462"/>
    </source>
</evidence>
<comment type="caution">
    <text evidence="2">The sequence shown here is derived from an EMBL/GenBank/DDBJ whole genome shotgun (WGS) entry which is preliminary data.</text>
</comment>
<dbReference type="SUPFAM" id="SSF55811">
    <property type="entry name" value="Nudix"/>
    <property type="match status" value="1"/>
</dbReference>
<sequence>MKKDRYRFNATFLIDADTPTRIAILKRSQNKAYAAGFCTGIGGGIGDIPGLENETIVESAYRELEEETMGEITEENIQVYEFARCKYNSGVIIHYLWGIYNLDNLPQIDPEDGELVAYPIDEIFNGNEFIPSAKAILEEWIKRRLTTEAQYTIEVEETGEDRSVKTINVVNLLEGLH</sequence>
<dbReference type="Proteomes" id="UP000783287">
    <property type="component" value="Unassembled WGS sequence"/>
</dbReference>
<dbReference type="Pfam" id="PF00293">
    <property type="entry name" value="NUDIX"/>
    <property type="match status" value="1"/>
</dbReference>
<evidence type="ECO:0000313" key="3">
    <source>
        <dbReference type="Proteomes" id="UP000783287"/>
    </source>
</evidence>
<protein>
    <submittedName>
        <fullName evidence="2">NUDIX hydrolase</fullName>
    </submittedName>
</protein>
<proteinExistence type="predicted"/>
<gene>
    <name evidence="2" type="ORF">KC909_05715</name>
</gene>
<dbReference type="InterPro" id="IPR015797">
    <property type="entry name" value="NUDIX_hydrolase-like_dom_sf"/>
</dbReference>
<feature type="domain" description="Nudix hydrolase" evidence="1">
    <location>
        <begin position="5"/>
        <end position="143"/>
    </location>
</feature>
<reference evidence="2" key="1">
    <citation type="submission" date="2020-04" db="EMBL/GenBank/DDBJ databases">
        <authorList>
            <person name="Zhang T."/>
        </authorList>
    </citation>
    <scope>NUCLEOTIDE SEQUENCE</scope>
    <source>
        <strain evidence="2">HKST-UBA14</strain>
    </source>
</reference>
<dbReference type="GO" id="GO:0016787">
    <property type="term" value="F:hydrolase activity"/>
    <property type="evidence" value="ECO:0007669"/>
    <property type="project" value="UniProtKB-KW"/>
</dbReference>
<dbReference type="Gene3D" id="3.90.79.10">
    <property type="entry name" value="Nucleoside Triphosphate Pyrophosphohydrolase"/>
    <property type="match status" value="1"/>
</dbReference>
<evidence type="ECO:0000313" key="2">
    <source>
        <dbReference type="EMBL" id="MCA9383831.1"/>
    </source>
</evidence>
<accession>A0A955RJC7</accession>
<organism evidence="2 3">
    <name type="scientific">Candidatus Dojkabacteria bacterium</name>
    <dbReference type="NCBI Taxonomy" id="2099670"/>
    <lineage>
        <taxon>Bacteria</taxon>
        <taxon>Candidatus Dojkabacteria</taxon>
    </lineage>
</organism>
<reference evidence="2" key="2">
    <citation type="journal article" date="2021" name="Microbiome">
        <title>Successional dynamics and alternative stable states in a saline activated sludge microbial community over 9 years.</title>
        <authorList>
            <person name="Wang Y."/>
            <person name="Ye J."/>
            <person name="Ju F."/>
            <person name="Liu L."/>
            <person name="Boyd J.A."/>
            <person name="Deng Y."/>
            <person name="Parks D.H."/>
            <person name="Jiang X."/>
            <person name="Yin X."/>
            <person name="Woodcroft B.J."/>
            <person name="Tyson G.W."/>
            <person name="Hugenholtz P."/>
            <person name="Polz M.F."/>
            <person name="Zhang T."/>
        </authorList>
    </citation>
    <scope>NUCLEOTIDE SEQUENCE</scope>
    <source>
        <strain evidence="2">HKST-UBA14</strain>
    </source>
</reference>
<keyword evidence="2" id="KW-0378">Hydrolase</keyword>
<dbReference type="AlphaFoldDB" id="A0A955RJC7"/>